<dbReference type="OrthoDB" id="115213at2"/>
<evidence type="ECO:0000313" key="2">
    <source>
        <dbReference type="EMBL" id="KPL73315.1"/>
    </source>
</evidence>
<sequence length="126" mass="14354">MDQPKTGYATIDDYISGFPDEIQKKLQEIRAVIKEAAPEATEKISYQMPTFYLNGNLVHFAAFKNHIGFFPAPSGLEAFKDEISKYPHSKGGVQFPFDQPIPFDLIRRIVIYRMVENQKKAAGKKK</sequence>
<accession>A0A0P6X1Y8</accession>
<comment type="caution">
    <text evidence="2">The sequence shown here is derived from an EMBL/GenBank/DDBJ whole genome shotgun (WGS) entry which is preliminary data.</text>
</comment>
<dbReference type="Gene3D" id="3.90.1150.200">
    <property type="match status" value="1"/>
</dbReference>
<reference evidence="2 3" key="1">
    <citation type="submission" date="2015-07" db="EMBL/GenBank/DDBJ databases">
        <title>Genome sequence of Leptolinea tardivitalis DSM 16556.</title>
        <authorList>
            <person name="Hemp J."/>
            <person name="Ward L.M."/>
            <person name="Pace L.A."/>
            <person name="Fischer W.W."/>
        </authorList>
    </citation>
    <scope>NUCLEOTIDE SEQUENCE [LARGE SCALE GENOMIC DNA]</scope>
    <source>
        <strain evidence="2 3">YMTK-2</strain>
    </source>
</reference>
<dbReference type="InterPro" id="IPR014922">
    <property type="entry name" value="YdhG-like"/>
</dbReference>
<keyword evidence="3" id="KW-1185">Reference proteome</keyword>
<evidence type="ECO:0000313" key="3">
    <source>
        <dbReference type="Proteomes" id="UP000050430"/>
    </source>
</evidence>
<proteinExistence type="predicted"/>
<dbReference type="AlphaFoldDB" id="A0A0P6X1Y8"/>
<gene>
    <name evidence="2" type="ORF">ADM99_03615</name>
</gene>
<dbReference type="Proteomes" id="UP000050430">
    <property type="component" value="Unassembled WGS sequence"/>
</dbReference>
<dbReference type="Pfam" id="PF08818">
    <property type="entry name" value="DUF1801"/>
    <property type="match status" value="1"/>
</dbReference>
<protein>
    <recommendedName>
        <fullName evidence="1">YdhG-like domain-containing protein</fullName>
    </recommendedName>
</protein>
<dbReference type="STRING" id="229920.ADM99_03615"/>
<dbReference type="RefSeq" id="WP_062421728.1">
    <property type="nucleotide sequence ID" value="NZ_BBYA01000009.1"/>
</dbReference>
<name>A0A0P6X1Y8_9CHLR</name>
<evidence type="ECO:0000259" key="1">
    <source>
        <dbReference type="Pfam" id="PF08818"/>
    </source>
</evidence>
<dbReference type="EMBL" id="LGCK01000006">
    <property type="protein sequence ID" value="KPL73315.1"/>
    <property type="molecule type" value="Genomic_DNA"/>
</dbReference>
<feature type="domain" description="YdhG-like" evidence="1">
    <location>
        <begin position="23"/>
        <end position="110"/>
    </location>
</feature>
<organism evidence="2 3">
    <name type="scientific">Leptolinea tardivitalis</name>
    <dbReference type="NCBI Taxonomy" id="229920"/>
    <lineage>
        <taxon>Bacteria</taxon>
        <taxon>Bacillati</taxon>
        <taxon>Chloroflexota</taxon>
        <taxon>Anaerolineae</taxon>
        <taxon>Anaerolineales</taxon>
        <taxon>Anaerolineaceae</taxon>
        <taxon>Leptolinea</taxon>
    </lineage>
</organism>
<dbReference type="SUPFAM" id="SSF159888">
    <property type="entry name" value="YdhG-like"/>
    <property type="match status" value="1"/>
</dbReference>
<dbReference type="PATRIC" id="fig|229920.5.peg.2356"/>